<feature type="non-terminal residue" evidence="1">
    <location>
        <position position="46"/>
    </location>
</feature>
<proteinExistence type="predicted"/>
<protein>
    <submittedName>
        <fullName evidence="1">Uncharacterized protein</fullName>
    </submittedName>
</protein>
<dbReference type="EMBL" id="JABFAB010000005">
    <property type="protein sequence ID" value="MBA0648596.1"/>
    <property type="molecule type" value="Genomic_DNA"/>
</dbReference>
<gene>
    <name evidence="1" type="ORF">Goklo_016292</name>
</gene>
<accession>A0A7J8UDK6</accession>
<sequence>MGHYFQHDDIWMGVYDFGGVQCRSKCKSWERARSGTSKIGGVLGGH</sequence>
<name>A0A7J8UDK6_9ROSI</name>
<reference evidence="1 2" key="1">
    <citation type="journal article" date="2019" name="Genome Biol. Evol.">
        <title>Insights into the evolution of the New World diploid cottons (Gossypium, subgenus Houzingenia) based on genome sequencing.</title>
        <authorList>
            <person name="Grover C.E."/>
            <person name="Arick M.A. 2nd"/>
            <person name="Thrash A."/>
            <person name="Conover J.L."/>
            <person name="Sanders W.S."/>
            <person name="Peterson D.G."/>
            <person name="Frelichowski J.E."/>
            <person name="Scheffler J.A."/>
            <person name="Scheffler B.E."/>
            <person name="Wendel J.F."/>
        </authorList>
    </citation>
    <scope>NUCLEOTIDE SEQUENCE [LARGE SCALE GENOMIC DNA]</scope>
    <source>
        <strain evidence="1">57</strain>
        <tissue evidence="1">Leaf</tissue>
    </source>
</reference>
<comment type="caution">
    <text evidence="1">The sequence shown here is derived from an EMBL/GenBank/DDBJ whole genome shotgun (WGS) entry which is preliminary data.</text>
</comment>
<dbReference type="Proteomes" id="UP000593573">
    <property type="component" value="Unassembled WGS sequence"/>
</dbReference>
<organism evidence="1 2">
    <name type="scientific">Gossypium klotzschianum</name>
    <dbReference type="NCBI Taxonomy" id="34286"/>
    <lineage>
        <taxon>Eukaryota</taxon>
        <taxon>Viridiplantae</taxon>
        <taxon>Streptophyta</taxon>
        <taxon>Embryophyta</taxon>
        <taxon>Tracheophyta</taxon>
        <taxon>Spermatophyta</taxon>
        <taxon>Magnoliopsida</taxon>
        <taxon>eudicotyledons</taxon>
        <taxon>Gunneridae</taxon>
        <taxon>Pentapetalae</taxon>
        <taxon>rosids</taxon>
        <taxon>malvids</taxon>
        <taxon>Malvales</taxon>
        <taxon>Malvaceae</taxon>
        <taxon>Malvoideae</taxon>
        <taxon>Gossypium</taxon>
    </lineage>
</organism>
<evidence type="ECO:0000313" key="1">
    <source>
        <dbReference type="EMBL" id="MBA0648596.1"/>
    </source>
</evidence>
<evidence type="ECO:0000313" key="2">
    <source>
        <dbReference type="Proteomes" id="UP000593573"/>
    </source>
</evidence>
<dbReference type="AlphaFoldDB" id="A0A7J8UDK6"/>
<keyword evidence="2" id="KW-1185">Reference proteome</keyword>